<dbReference type="CDD" id="cd07103">
    <property type="entry name" value="ALDH_F5_SSADH_GabD"/>
    <property type="match status" value="1"/>
</dbReference>
<dbReference type="InterPro" id="IPR015590">
    <property type="entry name" value="Aldehyde_DH_dom"/>
</dbReference>
<dbReference type="PANTHER" id="PTHR43353">
    <property type="entry name" value="SUCCINATE-SEMIALDEHYDE DEHYDROGENASE, MITOCHONDRIAL"/>
    <property type="match status" value="1"/>
</dbReference>
<dbReference type="InterPro" id="IPR016160">
    <property type="entry name" value="Ald_DH_CS_CYS"/>
</dbReference>
<evidence type="ECO:0000256" key="2">
    <source>
        <dbReference type="PROSITE-ProRule" id="PRU10007"/>
    </source>
</evidence>
<dbReference type="InterPro" id="IPR016162">
    <property type="entry name" value="Ald_DH_N"/>
</dbReference>
<accession>A0ABS5TCA6</accession>
<protein>
    <submittedName>
        <fullName evidence="5">NAD-dependent succinate-semialdehyde dehydrogenase</fullName>
    </submittedName>
</protein>
<evidence type="ECO:0000256" key="1">
    <source>
        <dbReference type="ARBA" id="ARBA00023002"/>
    </source>
</evidence>
<evidence type="ECO:0000259" key="4">
    <source>
        <dbReference type="Pfam" id="PF00171"/>
    </source>
</evidence>
<keyword evidence="6" id="KW-1185">Reference proteome</keyword>
<dbReference type="InterPro" id="IPR029510">
    <property type="entry name" value="Ald_DH_CS_GLU"/>
</dbReference>
<dbReference type="EMBL" id="JAHBAY010000001">
    <property type="protein sequence ID" value="MBT0768044.1"/>
    <property type="molecule type" value="Genomic_DNA"/>
</dbReference>
<feature type="active site" evidence="2">
    <location>
        <position position="246"/>
    </location>
</feature>
<dbReference type="Gene3D" id="3.40.309.10">
    <property type="entry name" value="Aldehyde Dehydrogenase, Chain A, domain 2"/>
    <property type="match status" value="1"/>
</dbReference>
<dbReference type="InterPro" id="IPR016163">
    <property type="entry name" value="Ald_DH_C"/>
</dbReference>
<dbReference type="PROSITE" id="PS00687">
    <property type="entry name" value="ALDEHYDE_DEHYDR_GLU"/>
    <property type="match status" value="1"/>
</dbReference>
<comment type="caution">
    <text evidence="5">The sequence shown here is derived from an EMBL/GenBank/DDBJ whole genome shotgun (WGS) entry which is preliminary data.</text>
</comment>
<dbReference type="PANTHER" id="PTHR43353:SF5">
    <property type="entry name" value="SUCCINATE-SEMIALDEHYDE DEHYDROGENASE, MITOCHONDRIAL"/>
    <property type="match status" value="1"/>
</dbReference>
<organism evidence="5 6">
    <name type="scientific">Kineosporia corallincola</name>
    <dbReference type="NCBI Taxonomy" id="2835133"/>
    <lineage>
        <taxon>Bacteria</taxon>
        <taxon>Bacillati</taxon>
        <taxon>Actinomycetota</taxon>
        <taxon>Actinomycetes</taxon>
        <taxon>Kineosporiales</taxon>
        <taxon>Kineosporiaceae</taxon>
        <taxon>Kineosporia</taxon>
    </lineage>
</organism>
<evidence type="ECO:0000256" key="3">
    <source>
        <dbReference type="RuleBase" id="RU003345"/>
    </source>
</evidence>
<dbReference type="Proteomes" id="UP001197247">
    <property type="component" value="Unassembled WGS sequence"/>
</dbReference>
<comment type="similarity">
    <text evidence="3">Belongs to the aldehyde dehydrogenase family.</text>
</comment>
<dbReference type="PROSITE" id="PS00070">
    <property type="entry name" value="ALDEHYDE_DEHYDR_CYS"/>
    <property type="match status" value="1"/>
</dbReference>
<proteinExistence type="inferred from homology"/>
<evidence type="ECO:0000313" key="5">
    <source>
        <dbReference type="EMBL" id="MBT0768044.1"/>
    </source>
</evidence>
<reference evidence="5 6" key="1">
    <citation type="submission" date="2021-05" db="EMBL/GenBank/DDBJ databases">
        <title>Kineosporia and Streptomyces sp. nov. two new marine actinobacteria isolated from Coral.</title>
        <authorList>
            <person name="Buangrab K."/>
            <person name="Sutthacheep M."/>
            <person name="Yeemin T."/>
            <person name="Harunari E."/>
            <person name="Igarashi Y."/>
            <person name="Kanchanasin P."/>
            <person name="Tanasupawat S."/>
            <person name="Phongsopitanun W."/>
        </authorList>
    </citation>
    <scope>NUCLEOTIDE SEQUENCE [LARGE SCALE GENOMIC DNA]</scope>
    <source>
        <strain evidence="5 6">J2-2</strain>
    </source>
</reference>
<gene>
    <name evidence="5" type="ORF">KIH74_03865</name>
</gene>
<evidence type="ECO:0000313" key="6">
    <source>
        <dbReference type="Proteomes" id="UP001197247"/>
    </source>
</evidence>
<dbReference type="InterPro" id="IPR050740">
    <property type="entry name" value="Aldehyde_DH_Superfamily"/>
</dbReference>
<keyword evidence="1 3" id="KW-0560">Oxidoreductase</keyword>
<dbReference type="SUPFAM" id="SSF53720">
    <property type="entry name" value="ALDH-like"/>
    <property type="match status" value="1"/>
</dbReference>
<name>A0ABS5TCA6_9ACTN</name>
<feature type="domain" description="Aldehyde dehydrogenase" evidence="4">
    <location>
        <begin position="10"/>
        <end position="466"/>
    </location>
</feature>
<dbReference type="Pfam" id="PF00171">
    <property type="entry name" value="Aldedh"/>
    <property type="match status" value="1"/>
</dbReference>
<dbReference type="InterPro" id="IPR016161">
    <property type="entry name" value="Ald_DH/histidinol_DH"/>
</dbReference>
<sequence length="472" mass="49118">MNDVLIDGNWLEGERGEFDVVDPATLAVVARVSDAGPADAVAAVDAAAAALPAWSATAPRARADLLMRTRELMLRDTEELAALIASENGKSLVDARGEVGYAAEFFRWFAEEAVRPHGDFGSSPAGGTRTVVTHHPVGVAALVTPWNFPAAMATRKIAPALAAGCTVVLKPAAETPLTALAVARLMHEAGIPSGVVNVVPGLDGPAIVKAWTDDPRVRKISFTGSTNVGRQLLRQASDRVMNTSMELGGNAPFVVTADADLDAAVDGAMIAKFRNGGQACTAANRFYVHADVAAEFTARLGARVEKLVVGPACEGSDIGPLISAKALANVTRLVESALVTGARVAHRAAPATAPGHFFTPVVLTGVTAESDVVREEIFAPVAPIVTWTSEAELLAQVNDTEFGLAAYVFAGDLGAALKLAERIEAGMVGINRGLVSDPSAPFGGFKQSGIGREGARAGLEEYTETQYFSVAW</sequence>
<dbReference type="RefSeq" id="WP_214154304.1">
    <property type="nucleotide sequence ID" value="NZ_JAHBAY010000001.1"/>
</dbReference>
<dbReference type="Gene3D" id="3.40.605.10">
    <property type="entry name" value="Aldehyde Dehydrogenase, Chain A, domain 1"/>
    <property type="match status" value="1"/>
</dbReference>